<gene>
    <name evidence="1" type="ORF">MHPYR_120172</name>
</gene>
<dbReference type="AlphaFoldDB" id="A0A1Y5P0C1"/>
<sequence>MKFSLATRGSIDVGKIPLTVKDAFGLGPAMPR</sequence>
<dbReference type="EMBL" id="FLQS01000004">
    <property type="protein sequence ID" value="SBS72075.1"/>
    <property type="molecule type" value="Genomic_DNA"/>
</dbReference>
<accession>A0A1Y5P0C1</accession>
<name>A0A1Y5P0C1_9MYCO</name>
<evidence type="ECO:0000313" key="1">
    <source>
        <dbReference type="EMBL" id="SBS72075.1"/>
    </source>
</evidence>
<proteinExistence type="predicted"/>
<protein>
    <submittedName>
        <fullName evidence="1">Uncharacterized protein</fullName>
    </submittedName>
</protein>
<reference evidence="1" key="1">
    <citation type="submission" date="2016-03" db="EMBL/GenBank/DDBJ databases">
        <authorList>
            <person name="Ploux O."/>
        </authorList>
    </citation>
    <scope>NUCLEOTIDE SEQUENCE</scope>
    <source>
        <strain evidence="1">UC10</strain>
    </source>
</reference>
<organism evidence="1">
    <name type="scientific">uncultured Mycobacterium sp</name>
    <dbReference type="NCBI Taxonomy" id="171292"/>
    <lineage>
        <taxon>Bacteria</taxon>
        <taxon>Bacillati</taxon>
        <taxon>Actinomycetota</taxon>
        <taxon>Actinomycetes</taxon>
        <taxon>Mycobacteriales</taxon>
        <taxon>Mycobacteriaceae</taxon>
        <taxon>Mycobacterium</taxon>
        <taxon>environmental samples</taxon>
    </lineage>
</organism>